<feature type="domain" description="Clp1 P-loop" evidence="6">
    <location>
        <begin position="20"/>
        <end position="65"/>
    </location>
</feature>
<keyword evidence="8" id="KW-1185">Reference proteome</keyword>
<comment type="similarity">
    <text evidence="1">Belongs to the Clp1 family. NOL9/GRC3 subfamily.</text>
</comment>
<dbReference type="Pfam" id="PF16575">
    <property type="entry name" value="CLP1_P"/>
    <property type="match status" value="1"/>
</dbReference>
<keyword evidence="5" id="KW-0067">ATP-binding</keyword>
<proteinExistence type="inferred from homology"/>
<evidence type="ECO:0000313" key="9">
    <source>
        <dbReference type="WBParaSite" id="BPAG_0000503601-mRNA-1"/>
    </source>
</evidence>
<dbReference type="PANTHER" id="PTHR12755:SF3">
    <property type="entry name" value="POLYNUCLEOTIDE 5'-HYDROXYL-KINASE NOL9"/>
    <property type="match status" value="1"/>
</dbReference>
<reference evidence="9" key="1">
    <citation type="submission" date="2017-02" db="UniProtKB">
        <authorList>
            <consortium name="WormBaseParasite"/>
        </authorList>
    </citation>
    <scope>IDENTIFICATION</scope>
</reference>
<sequence>MEQILNESQKGKRNITMVIGNKNTGKSMLTRVLANSVLGKGRSPPYILDCDVGQPEMNPPGSISLL</sequence>
<dbReference type="GO" id="GO:0000448">
    <property type="term" value="P:cleavage in ITS2 between 5.8S rRNA and LSU-rRNA of tricistronic rRNA transcript (SSU-rRNA, 5.8S rRNA, LSU-rRNA)"/>
    <property type="evidence" value="ECO:0007669"/>
    <property type="project" value="TreeGrafter"/>
</dbReference>
<dbReference type="InterPro" id="IPR045116">
    <property type="entry name" value="Clp1/Grc3"/>
</dbReference>
<dbReference type="GO" id="GO:0051731">
    <property type="term" value="F:polynucleotide 5'-hydroxyl-kinase activity"/>
    <property type="evidence" value="ECO:0007669"/>
    <property type="project" value="InterPro"/>
</dbReference>
<evidence type="ECO:0000256" key="3">
    <source>
        <dbReference type="ARBA" id="ARBA00022741"/>
    </source>
</evidence>
<dbReference type="InterPro" id="IPR032319">
    <property type="entry name" value="CLP1_P"/>
</dbReference>
<dbReference type="GO" id="GO:0005634">
    <property type="term" value="C:nucleus"/>
    <property type="evidence" value="ECO:0007669"/>
    <property type="project" value="TreeGrafter"/>
</dbReference>
<evidence type="ECO:0000313" key="8">
    <source>
        <dbReference type="Proteomes" id="UP000278627"/>
    </source>
</evidence>
<dbReference type="SUPFAM" id="SSF52540">
    <property type="entry name" value="P-loop containing nucleoside triphosphate hydrolases"/>
    <property type="match status" value="1"/>
</dbReference>
<accession>A0A0N4T9Z9</accession>
<keyword evidence="4" id="KW-0418">Kinase</keyword>
<evidence type="ECO:0000256" key="5">
    <source>
        <dbReference type="ARBA" id="ARBA00022840"/>
    </source>
</evidence>
<dbReference type="EMBL" id="UZAD01003033">
    <property type="protein sequence ID" value="VDN86186.1"/>
    <property type="molecule type" value="Genomic_DNA"/>
</dbReference>
<protein>
    <submittedName>
        <fullName evidence="9">CLP1_P domain-containing protein</fullName>
    </submittedName>
</protein>
<keyword evidence="2" id="KW-0808">Transferase</keyword>
<dbReference type="AlphaFoldDB" id="A0A0N4T9Z9"/>
<organism evidence="9">
    <name type="scientific">Brugia pahangi</name>
    <name type="common">Filarial nematode worm</name>
    <dbReference type="NCBI Taxonomy" id="6280"/>
    <lineage>
        <taxon>Eukaryota</taxon>
        <taxon>Metazoa</taxon>
        <taxon>Ecdysozoa</taxon>
        <taxon>Nematoda</taxon>
        <taxon>Chromadorea</taxon>
        <taxon>Rhabditida</taxon>
        <taxon>Spirurina</taxon>
        <taxon>Spiruromorpha</taxon>
        <taxon>Filarioidea</taxon>
        <taxon>Onchocercidae</taxon>
        <taxon>Brugia</taxon>
    </lineage>
</organism>
<evidence type="ECO:0000256" key="2">
    <source>
        <dbReference type="ARBA" id="ARBA00022679"/>
    </source>
</evidence>
<dbReference type="STRING" id="6280.A0A0N4T9Z9"/>
<dbReference type="Proteomes" id="UP000278627">
    <property type="component" value="Unassembled WGS sequence"/>
</dbReference>
<keyword evidence="3" id="KW-0547">Nucleotide-binding</keyword>
<gene>
    <name evidence="7" type="ORF">BPAG_LOCUS5000</name>
</gene>
<name>A0A0N4T9Z9_BRUPA</name>
<evidence type="ECO:0000256" key="4">
    <source>
        <dbReference type="ARBA" id="ARBA00022777"/>
    </source>
</evidence>
<reference evidence="7 8" key="2">
    <citation type="submission" date="2018-11" db="EMBL/GenBank/DDBJ databases">
        <authorList>
            <consortium name="Pathogen Informatics"/>
        </authorList>
    </citation>
    <scope>NUCLEOTIDE SEQUENCE [LARGE SCALE GENOMIC DNA]</scope>
</reference>
<dbReference type="WBParaSite" id="BPAG_0000503601-mRNA-1">
    <property type="protein sequence ID" value="BPAG_0000503601-mRNA-1"/>
    <property type="gene ID" value="BPAG_0000503601"/>
</dbReference>
<evidence type="ECO:0000259" key="6">
    <source>
        <dbReference type="Pfam" id="PF16575"/>
    </source>
</evidence>
<dbReference type="PANTHER" id="PTHR12755">
    <property type="entry name" value="CLEAVAGE/POLYADENYLATION FACTOR IA SUBUNIT CLP1P"/>
    <property type="match status" value="1"/>
</dbReference>
<dbReference type="GO" id="GO:0005524">
    <property type="term" value="F:ATP binding"/>
    <property type="evidence" value="ECO:0007669"/>
    <property type="project" value="UniProtKB-KW"/>
</dbReference>
<dbReference type="Gene3D" id="3.40.50.300">
    <property type="entry name" value="P-loop containing nucleotide triphosphate hydrolases"/>
    <property type="match status" value="1"/>
</dbReference>
<dbReference type="InterPro" id="IPR027417">
    <property type="entry name" value="P-loop_NTPase"/>
</dbReference>
<evidence type="ECO:0000313" key="7">
    <source>
        <dbReference type="EMBL" id="VDN86186.1"/>
    </source>
</evidence>
<evidence type="ECO:0000256" key="1">
    <source>
        <dbReference type="ARBA" id="ARBA00011003"/>
    </source>
</evidence>